<organism evidence="3 4">
    <name type="scientific">Thauera sedimentorum</name>
    <dbReference type="NCBI Taxonomy" id="2767595"/>
    <lineage>
        <taxon>Bacteria</taxon>
        <taxon>Pseudomonadati</taxon>
        <taxon>Pseudomonadota</taxon>
        <taxon>Betaproteobacteria</taxon>
        <taxon>Rhodocyclales</taxon>
        <taxon>Zoogloeaceae</taxon>
        <taxon>Thauera</taxon>
    </lineage>
</organism>
<evidence type="ECO:0000313" key="3">
    <source>
        <dbReference type="EMBL" id="MBD8504677.1"/>
    </source>
</evidence>
<name>A0ABR9BE81_9RHOO</name>
<proteinExistence type="predicted"/>
<keyword evidence="4" id="KW-1185">Reference proteome</keyword>
<feature type="domain" description="AsmA" evidence="2">
    <location>
        <begin position="2"/>
        <end position="192"/>
    </location>
</feature>
<dbReference type="PANTHER" id="PTHR30441">
    <property type="entry name" value="DUF748 DOMAIN-CONTAINING PROTEIN"/>
    <property type="match status" value="1"/>
</dbReference>
<dbReference type="EMBL" id="JACYTO010000003">
    <property type="protein sequence ID" value="MBD8504677.1"/>
    <property type="molecule type" value="Genomic_DNA"/>
</dbReference>
<dbReference type="InterPro" id="IPR052894">
    <property type="entry name" value="AsmA-related"/>
</dbReference>
<accession>A0ABR9BE81</accession>
<dbReference type="InterPro" id="IPR007844">
    <property type="entry name" value="AsmA"/>
</dbReference>
<comment type="caution">
    <text evidence="3">The sequence shown here is derived from an EMBL/GenBank/DDBJ whole genome shotgun (WGS) entry which is preliminary data.</text>
</comment>
<feature type="compositionally biased region" description="Basic and acidic residues" evidence="1">
    <location>
        <begin position="647"/>
        <end position="662"/>
    </location>
</feature>
<feature type="region of interest" description="Disordered" evidence="1">
    <location>
        <begin position="135"/>
        <end position="165"/>
    </location>
</feature>
<dbReference type="Pfam" id="PF05170">
    <property type="entry name" value="AsmA"/>
    <property type="match status" value="2"/>
</dbReference>
<dbReference type="RefSeq" id="WP_187719506.1">
    <property type="nucleotide sequence ID" value="NZ_JACTAH010000003.1"/>
</dbReference>
<dbReference type="PANTHER" id="PTHR30441:SF4">
    <property type="entry name" value="PROTEIN ASMA"/>
    <property type="match status" value="1"/>
</dbReference>
<evidence type="ECO:0000313" key="4">
    <source>
        <dbReference type="Proteomes" id="UP000603602"/>
    </source>
</evidence>
<feature type="region of interest" description="Disordered" evidence="1">
    <location>
        <begin position="626"/>
        <end position="662"/>
    </location>
</feature>
<gene>
    <name evidence="3" type="ORF">IFO67_17430</name>
</gene>
<feature type="compositionally biased region" description="Basic and acidic residues" evidence="1">
    <location>
        <begin position="626"/>
        <end position="635"/>
    </location>
</feature>
<reference evidence="4" key="1">
    <citation type="submission" date="2023-07" db="EMBL/GenBank/DDBJ databases">
        <title>Thauera sp. CAU 1555 isolated from sand of Yaerae Beach.</title>
        <authorList>
            <person name="Kim W."/>
        </authorList>
    </citation>
    <scope>NUCLEOTIDE SEQUENCE [LARGE SCALE GENOMIC DNA]</scope>
    <source>
        <strain evidence="4">CAU 1555</strain>
    </source>
</reference>
<protein>
    <submittedName>
        <fullName evidence="3">AsmA family protein</fullName>
    </submittedName>
</protein>
<evidence type="ECO:0000256" key="1">
    <source>
        <dbReference type="SAM" id="MobiDB-lite"/>
    </source>
</evidence>
<evidence type="ECO:0000259" key="2">
    <source>
        <dbReference type="Pfam" id="PF05170"/>
    </source>
</evidence>
<feature type="domain" description="AsmA" evidence="2">
    <location>
        <begin position="282"/>
        <end position="540"/>
    </location>
</feature>
<sequence>MKALRIGLLALLALVLLALGAAVFLIVTFDANRHKDSLVELVRERSGRELAIGGDIALSVFPRLALTAADLSLTDPDGKTPFAAIEQVELAVQVMPLFRGAVQVERVRVIRPQLSYRRDAQGRSNVDDLLGAAAASTAEERAPGGAGSSGPGRSDDETGGGDGAGGEFALDIDGVELVDARVAVDDAKGGIKGEVRGLSLELGRLVSGTSAPFALAADFAFEQPALRGRLETGGDMLVEAQRLAVRGLSLDLALTPAQAAALRLSLAGDLEHALDTGNTGAQFKGRFDDSALEGSVEIAQGQPLKFALKLDRLDVDRYTAGPSAAPQPVKDAPSTAPVAAGEGGKAAGAQGSARGDAQPVDLSFAAGAPLDGRLEVGELRAAGLTLGEVSARLVGDGRSLSVAPLAARGYGGTMKGELRVDAAGQRVRVQQSFADIQVGPLLRDLAGKDTLEGRGSLAFDVDTRGRTVGELKRALAGKAELALRDGAIKGFNVGQILRDGQALLSGQRDESYQFRRTEQTDFSALDASFRIAGGVARNDDLALLSPLLRVGGEGLIDIGGNRIDYTLRTSVVATAEGQGGAGLEKLRGLTVPVRITGPLEAPAPQVLWSAVVGDAARRALAERLQEKLDEKRGEGGDGGSAPATPEDALKEELGRRLQDLLR</sequence>
<feature type="region of interest" description="Disordered" evidence="1">
    <location>
        <begin position="319"/>
        <end position="354"/>
    </location>
</feature>
<dbReference type="Proteomes" id="UP000603602">
    <property type="component" value="Unassembled WGS sequence"/>
</dbReference>